<keyword evidence="9" id="KW-0547">Nucleotide-binding</keyword>
<dbReference type="PANTHER" id="PTHR10903:SF135">
    <property type="entry name" value="TRANSLOCASE OF CHLOROPLAST 120, CHLOROPLASTIC-RELATED"/>
    <property type="match status" value="1"/>
</dbReference>
<evidence type="ECO:0000256" key="7">
    <source>
        <dbReference type="ARBA" id="ARBA00022692"/>
    </source>
</evidence>
<keyword evidence="14" id="KW-1133">Transmembrane helix</keyword>
<keyword evidence="13" id="KW-0653">Protein transport</keyword>
<dbReference type="Proteomes" id="UP000694888">
    <property type="component" value="Unplaced"/>
</dbReference>
<keyword evidence="16" id="KW-0472">Membrane</keyword>
<keyword evidence="11" id="KW-1002">Plastid outer membrane</keyword>
<evidence type="ECO:0000313" key="20">
    <source>
        <dbReference type="RefSeq" id="XP_005098739.3"/>
    </source>
</evidence>
<evidence type="ECO:0000256" key="4">
    <source>
        <dbReference type="ARBA" id="ARBA00022448"/>
    </source>
</evidence>
<organism evidence="19 20">
    <name type="scientific">Aplysia californica</name>
    <name type="common">California sea hare</name>
    <dbReference type="NCBI Taxonomy" id="6500"/>
    <lineage>
        <taxon>Eukaryota</taxon>
        <taxon>Metazoa</taxon>
        <taxon>Spiralia</taxon>
        <taxon>Lophotrochozoa</taxon>
        <taxon>Mollusca</taxon>
        <taxon>Gastropoda</taxon>
        <taxon>Heterobranchia</taxon>
        <taxon>Euthyneura</taxon>
        <taxon>Tectipleura</taxon>
        <taxon>Aplysiida</taxon>
        <taxon>Aplysioidea</taxon>
        <taxon>Aplysiidae</taxon>
        <taxon>Aplysia</taxon>
    </lineage>
</organism>
<keyword evidence="8" id="KW-0479">Metal-binding</keyword>
<proteinExistence type="inferred from homology"/>
<evidence type="ECO:0000256" key="12">
    <source>
        <dbReference type="ARBA" id="ARBA00022842"/>
    </source>
</evidence>
<comment type="subcellular location">
    <subcellularLocation>
        <location evidence="2">Membrane</location>
        <topology evidence="2">Single-pass membrane protein</topology>
    </subcellularLocation>
    <subcellularLocation>
        <location evidence="17">Plastid</location>
        <location evidence="17">Chloroplast outer membrane</location>
    </subcellularLocation>
</comment>
<comment type="similarity">
    <text evidence="3">Belongs to the TRAFAC class TrmE-Era-EngA-EngB-Septin-like GTPase superfamily. AIG1/Toc34/Toc159-like paraseptin GTPase family. IAN subfamily.</text>
</comment>
<evidence type="ECO:0000256" key="10">
    <source>
        <dbReference type="ARBA" id="ARBA00022801"/>
    </source>
</evidence>
<gene>
    <name evidence="20" type="primary">LOC101855492</name>
</gene>
<dbReference type="Gene3D" id="3.40.50.300">
    <property type="entry name" value="P-loop containing nucleotide triphosphate hydrolases"/>
    <property type="match status" value="2"/>
</dbReference>
<evidence type="ECO:0000256" key="1">
    <source>
        <dbReference type="ARBA" id="ARBA00001946"/>
    </source>
</evidence>
<dbReference type="Pfam" id="PF04548">
    <property type="entry name" value="AIG1"/>
    <property type="match status" value="2"/>
</dbReference>
<keyword evidence="4" id="KW-0813">Transport</keyword>
<dbReference type="GeneID" id="101855492"/>
<protein>
    <submittedName>
        <fullName evidence="20">GTPase IMAP family member 8</fullName>
    </submittedName>
</protein>
<sequence length="460" mass="53314">MFQVSDTAMAKRYSIMLLGKTGRGKTAISSRMVEGSITYQHEPTTFVASTGICTSSDTDTILEVIDSPGLFSNCYMDERKGAKQMLDYMEEAIDISRNGIDAFAIVLRYGIRYTDEEQKVVRNLKSIFGSQFFEDHVIVIFTYGEDYHSRNNGEPFEHWVDCQMGKLTELVEMCGRKCLLFENVRGTKETDSEQKRQLLTILSKMPKKFTATDYLERVRHHQQSLSLWQRFYQRQPPTRQPLSEPTELNIVLIDNTGSHKSVIGNRILGEDGFRTPREDVRTKVIGDYCVRVVDTPWVKDRANNSSIDYGKENQEARKYLKTCLRYCNGEIHLFLLVLPFKTDYTEEDLGLVQHLKENIEEELLKRTAVLFAHPHEYETKVRNLETFDLWCRRQTSKLGHLLESVRYRCLLFENFQSETQKEEPQSQKVLDMANTIRTRSGPFTASFLKDGFFSMMCSVL</sequence>
<evidence type="ECO:0000256" key="6">
    <source>
        <dbReference type="ARBA" id="ARBA00022640"/>
    </source>
</evidence>
<keyword evidence="15" id="KW-0342">GTP-binding</keyword>
<evidence type="ECO:0000313" key="19">
    <source>
        <dbReference type="Proteomes" id="UP000694888"/>
    </source>
</evidence>
<evidence type="ECO:0000259" key="18">
    <source>
        <dbReference type="PROSITE" id="PS51720"/>
    </source>
</evidence>
<evidence type="ECO:0000256" key="15">
    <source>
        <dbReference type="ARBA" id="ARBA00023134"/>
    </source>
</evidence>
<dbReference type="SUPFAM" id="SSF52540">
    <property type="entry name" value="P-loop containing nucleoside triphosphate hydrolases"/>
    <property type="match status" value="2"/>
</dbReference>
<keyword evidence="7" id="KW-0812">Transmembrane</keyword>
<reference evidence="20" key="1">
    <citation type="submission" date="2025-08" db="UniProtKB">
        <authorList>
            <consortium name="RefSeq"/>
        </authorList>
    </citation>
    <scope>IDENTIFICATION</scope>
</reference>
<keyword evidence="10" id="KW-0378">Hydrolase</keyword>
<evidence type="ECO:0000256" key="5">
    <source>
        <dbReference type="ARBA" id="ARBA00022528"/>
    </source>
</evidence>
<evidence type="ECO:0000256" key="9">
    <source>
        <dbReference type="ARBA" id="ARBA00022741"/>
    </source>
</evidence>
<evidence type="ECO:0000256" key="2">
    <source>
        <dbReference type="ARBA" id="ARBA00004167"/>
    </source>
</evidence>
<dbReference type="PROSITE" id="PS51720">
    <property type="entry name" value="G_AIG1"/>
    <property type="match status" value="2"/>
</dbReference>
<evidence type="ECO:0000256" key="3">
    <source>
        <dbReference type="ARBA" id="ARBA00008535"/>
    </source>
</evidence>
<dbReference type="InterPro" id="IPR027417">
    <property type="entry name" value="P-loop_NTPase"/>
</dbReference>
<keyword evidence="6" id="KW-0934">Plastid</keyword>
<evidence type="ECO:0000256" key="16">
    <source>
        <dbReference type="ARBA" id="ARBA00023136"/>
    </source>
</evidence>
<keyword evidence="12" id="KW-0460">Magnesium</keyword>
<accession>A0ABM0JPV6</accession>
<comment type="cofactor">
    <cofactor evidence="1">
        <name>Mg(2+)</name>
        <dbReference type="ChEBI" id="CHEBI:18420"/>
    </cofactor>
</comment>
<dbReference type="InterPro" id="IPR006703">
    <property type="entry name" value="G_AIG1"/>
</dbReference>
<evidence type="ECO:0000256" key="13">
    <source>
        <dbReference type="ARBA" id="ARBA00022927"/>
    </source>
</evidence>
<keyword evidence="5" id="KW-0150">Chloroplast</keyword>
<evidence type="ECO:0000256" key="8">
    <source>
        <dbReference type="ARBA" id="ARBA00022723"/>
    </source>
</evidence>
<dbReference type="RefSeq" id="XP_005098739.3">
    <property type="nucleotide sequence ID" value="XM_005098682.3"/>
</dbReference>
<evidence type="ECO:0000256" key="14">
    <source>
        <dbReference type="ARBA" id="ARBA00022989"/>
    </source>
</evidence>
<feature type="domain" description="AIG1-type G" evidence="18">
    <location>
        <begin position="245"/>
        <end position="452"/>
    </location>
</feature>
<name>A0ABM0JPV6_APLCA</name>
<dbReference type="InterPro" id="IPR045058">
    <property type="entry name" value="GIMA/IAN/Toc"/>
</dbReference>
<evidence type="ECO:0000256" key="11">
    <source>
        <dbReference type="ARBA" id="ARBA00022805"/>
    </source>
</evidence>
<dbReference type="PANTHER" id="PTHR10903">
    <property type="entry name" value="GTPASE, IMAP FAMILY MEMBER-RELATED"/>
    <property type="match status" value="1"/>
</dbReference>
<feature type="domain" description="AIG1-type G" evidence="18">
    <location>
        <begin position="10"/>
        <end position="223"/>
    </location>
</feature>
<evidence type="ECO:0000256" key="17">
    <source>
        <dbReference type="ARBA" id="ARBA00024013"/>
    </source>
</evidence>
<keyword evidence="19" id="KW-1185">Reference proteome</keyword>